<dbReference type="EMBL" id="BKCJ011163605">
    <property type="protein sequence ID" value="GFC97018.1"/>
    <property type="molecule type" value="Genomic_DNA"/>
</dbReference>
<sequence>MRIEQYFLLTDYALWDVMVNGDSPPPMRIVDGIEQTYPPTTAKEKLARMNELKAK</sequence>
<comment type="caution">
    <text evidence="1">The sequence shown here is derived from an EMBL/GenBank/DDBJ whole genome shotgun (WGS) entry which is preliminary data.</text>
</comment>
<feature type="non-terminal residue" evidence="1">
    <location>
        <position position="55"/>
    </location>
</feature>
<dbReference type="AlphaFoldDB" id="A0A699SIK0"/>
<gene>
    <name evidence="1" type="ORF">Tci_868988</name>
</gene>
<evidence type="ECO:0000313" key="1">
    <source>
        <dbReference type="EMBL" id="GFC97018.1"/>
    </source>
</evidence>
<protein>
    <submittedName>
        <fullName evidence="1">Uncharacterized protein</fullName>
    </submittedName>
</protein>
<reference evidence="1" key="1">
    <citation type="journal article" date="2019" name="Sci. Rep.">
        <title>Draft genome of Tanacetum cinerariifolium, the natural source of mosquito coil.</title>
        <authorList>
            <person name="Yamashiro T."/>
            <person name="Shiraishi A."/>
            <person name="Satake H."/>
            <person name="Nakayama K."/>
        </authorList>
    </citation>
    <scope>NUCLEOTIDE SEQUENCE</scope>
</reference>
<organism evidence="1">
    <name type="scientific">Tanacetum cinerariifolium</name>
    <name type="common">Dalmatian daisy</name>
    <name type="synonym">Chrysanthemum cinerariifolium</name>
    <dbReference type="NCBI Taxonomy" id="118510"/>
    <lineage>
        <taxon>Eukaryota</taxon>
        <taxon>Viridiplantae</taxon>
        <taxon>Streptophyta</taxon>
        <taxon>Embryophyta</taxon>
        <taxon>Tracheophyta</taxon>
        <taxon>Spermatophyta</taxon>
        <taxon>Magnoliopsida</taxon>
        <taxon>eudicotyledons</taxon>
        <taxon>Gunneridae</taxon>
        <taxon>Pentapetalae</taxon>
        <taxon>asterids</taxon>
        <taxon>campanulids</taxon>
        <taxon>Asterales</taxon>
        <taxon>Asteraceae</taxon>
        <taxon>Asteroideae</taxon>
        <taxon>Anthemideae</taxon>
        <taxon>Anthemidinae</taxon>
        <taxon>Tanacetum</taxon>
    </lineage>
</organism>
<proteinExistence type="predicted"/>
<accession>A0A699SIK0</accession>
<name>A0A699SIK0_TANCI</name>